<reference evidence="1 3" key="1">
    <citation type="submission" date="2014-04" db="EMBL/GenBank/DDBJ databases">
        <authorList>
            <person name="Bishop-Lilly K.A."/>
            <person name="Broomall S.M."/>
            <person name="Chain P.S."/>
            <person name="Chertkov O."/>
            <person name="Coyne S.R."/>
            <person name="Daligault H.E."/>
            <person name="Davenport K.W."/>
            <person name="Erkkila T."/>
            <person name="Frey K.G."/>
            <person name="Gibbons H.S."/>
            <person name="Gu W."/>
            <person name="Jaissle J."/>
            <person name="Johnson S.L."/>
            <person name="Koroleva G.I."/>
            <person name="Ladner J.T."/>
            <person name="Lo C.-C."/>
            <person name="Minogue T.D."/>
            <person name="Munk C."/>
            <person name="Palacios G.F."/>
            <person name="Redden C.L."/>
            <person name="Rosenzweig C.N."/>
            <person name="Scholz M.B."/>
            <person name="Teshima H."/>
            <person name="Xu Y."/>
        </authorList>
    </citation>
    <scope>NUCLEOTIDE SEQUENCE [LARGE SCALE GENOMIC DNA]</scope>
    <source>
        <strain evidence="1 3">BHP</strain>
    </source>
</reference>
<dbReference type="EMBL" id="JMQC01000008">
    <property type="protein sequence ID" value="KFN04633.1"/>
    <property type="molecule type" value="Genomic_DNA"/>
</dbReference>
<dbReference type="Pfam" id="PF08968">
    <property type="entry name" value="DUF1885"/>
    <property type="match status" value="1"/>
</dbReference>
<comment type="caution">
    <text evidence="1">The sequence shown here is derived from an EMBL/GenBank/DDBJ whole genome shotgun (WGS) entry which is preliminary data.</text>
</comment>
<sequence>MQHAFITLVPKSKQQSISLEDVKQLFQYYKTITSQTGVQVSYAYTNFAFPYEILDTSDTTLKLQSSHDRYDSIYIGVGVENEQSFIQISLPQTATFGDKGKANEFSRFLAKKLEGELQLFNGRTMYFYKR</sequence>
<name>A0A090Z2R4_9BACI</name>
<dbReference type="InterPro" id="IPR015062">
    <property type="entry name" value="DUF1885"/>
</dbReference>
<reference evidence="2 4" key="2">
    <citation type="submission" date="2018-08" db="EMBL/GenBank/DDBJ databases">
        <title>Bacillus clarus sp. nov. strain PS00077A.</title>
        <authorList>
            <person name="Mendez Acevedo M."/>
            <person name="Carroll L."/>
            <person name="Mukherjee M."/>
            <person name="Wiedmann M."/>
            <person name="Kovac J."/>
        </authorList>
    </citation>
    <scope>NUCLEOTIDE SEQUENCE [LARGE SCALE GENOMIC DNA]</scope>
    <source>
        <strain evidence="2 4">PS00077A</strain>
    </source>
</reference>
<dbReference type="AlphaFoldDB" id="A0A090Z2R4"/>
<keyword evidence="4" id="KW-1185">Reference proteome</keyword>
<dbReference type="EMBL" id="QVOD01000001">
    <property type="protein sequence ID" value="RFT68763.1"/>
    <property type="molecule type" value="Genomic_DNA"/>
</dbReference>
<dbReference type="STRING" id="1405.B7492_21065"/>
<dbReference type="Gene3D" id="3.30.310.120">
    <property type="entry name" value="Rbstp2229 like protein"/>
    <property type="match status" value="1"/>
</dbReference>
<evidence type="ECO:0000313" key="4">
    <source>
        <dbReference type="Proteomes" id="UP000264294"/>
    </source>
</evidence>
<gene>
    <name evidence="2" type="ORF">D0U04_00855</name>
    <name evidence="1" type="ORF">DJ93_951</name>
</gene>
<evidence type="ECO:0000313" key="3">
    <source>
        <dbReference type="Proteomes" id="UP000029389"/>
    </source>
</evidence>
<evidence type="ECO:0000313" key="1">
    <source>
        <dbReference type="EMBL" id="KFN04633.1"/>
    </source>
</evidence>
<dbReference type="Gene3D" id="1.20.5.850">
    <property type="entry name" value="Rbstp2229 protein"/>
    <property type="match status" value="1"/>
</dbReference>
<evidence type="ECO:0000313" key="2">
    <source>
        <dbReference type="EMBL" id="RFT68763.1"/>
    </source>
</evidence>
<dbReference type="InterPro" id="IPR036294">
    <property type="entry name" value="Rbstp2229-like_sf"/>
</dbReference>
<dbReference type="Proteomes" id="UP000264294">
    <property type="component" value="Unassembled WGS sequence"/>
</dbReference>
<dbReference type="RefSeq" id="WP_042979539.1">
    <property type="nucleotide sequence ID" value="NZ_JMQC01000008.1"/>
</dbReference>
<dbReference type="PATRIC" id="fig|1405.8.peg.1127"/>
<proteinExistence type="predicted"/>
<dbReference type="SUPFAM" id="SSF111171">
    <property type="entry name" value="Rbstp2229 protein"/>
    <property type="match status" value="1"/>
</dbReference>
<dbReference type="Proteomes" id="UP000029389">
    <property type="component" value="Unassembled WGS sequence"/>
</dbReference>
<organism evidence="1 3">
    <name type="scientific">Bacillus clarus</name>
    <dbReference type="NCBI Taxonomy" id="2338372"/>
    <lineage>
        <taxon>Bacteria</taxon>
        <taxon>Bacillati</taxon>
        <taxon>Bacillota</taxon>
        <taxon>Bacilli</taxon>
        <taxon>Bacillales</taxon>
        <taxon>Bacillaceae</taxon>
        <taxon>Bacillus</taxon>
        <taxon>Bacillus cereus group</taxon>
    </lineage>
</organism>
<protein>
    <submittedName>
        <fullName evidence="2">DUF1885 family protein</fullName>
    </submittedName>
</protein>
<accession>A0A090Z2R4</accession>